<organism evidence="1 2">
    <name type="scientific">Pyrenophora tritici-repentis (strain Pt-1C-BFP)</name>
    <name type="common">Wheat tan spot fungus</name>
    <name type="synonym">Drechslera tritici-repentis</name>
    <dbReference type="NCBI Taxonomy" id="426418"/>
    <lineage>
        <taxon>Eukaryota</taxon>
        <taxon>Fungi</taxon>
        <taxon>Dikarya</taxon>
        <taxon>Ascomycota</taxon>
        <taxon>Pezizomycotina</taxon>
        <taxon>Dothideomycetes</taxon>
        <taxon>Pleosporomycetidae</taxon>
        <taxon>Pleosporales</taxon>
        <taxon>Pleosporineae</taxon>
        <taxon>Pleosporaceae</taxon>
        <taxon>Pyrenophora</taxon>
    </lineage>
</organism>
<dbReference type="Proteomes" id="UP000001471">
    <property type="component" value="Unassembled WGS sequence"/>
</dbReference>
<reference evidence="2" key="1">
    <citation type="journal article" date="2013" name="G3 (Bethesda)">
        <title>Comparative genomics of a plant-pathogenic fungus, Pyrenophora tritici-repentis, reveals transduplication and the impact of repeat elements on pathogenicity and population divergence.</title>
        <authorList>
            <person name="Manning V.A."/>
            <person name="Pandelova I."/>
            <person name="Dhillon B."/>
            <person name="Wilhelm L.J."/>
            <person name="Goodwin S.B."/>
            <person name="Berlin A.M."/>
            <person name="Figueroa M."/>
            <person name="Freitag M."/>
            <person name="Hane J.K."/>
            <person name="Henrissat B."/>
            <person name="Holman W.H."/>
            <person name="Kodira C.D."/>
            <person name="Martin J."/>
            <person name="Oliver R.P."/>
            <person name="Robbertse B."/>
            <person name="Schackwitz W."/>
            <person name="Schwartz D.C."/>
            <person name="Spatafora J.W."/>
            <person name="Turgeon B.G."/>
            <person name="Yandava C."/>
            <person name="Young S."/>
            <person name="Zhou S."/>
            <person name="Zeng Q."/>
            <person name="Grigoriev I.V."/>
            <person name="Ma L.-J."/>
            <person name="Ciuffetti L.M."/>
        </authorList>
    </citation>
    <scope>NUCLEOTIDE SEQUENCE [LARGE SCALE GENOMIC DNA]</scope>
    <source>
        <strain evidence="2">Pt-1C-BFP</strain>
    </source>
</reference>
<evidence type="ECO:0000313" key="1">
    <source>
        <dbReference type="EMBL" id="EDU48968.1"/>
    </source>
</evidence>
<evidence type="ECO:0000313" key="2">
    <source>
        <dbReference type="Proteomes" id="UP000001471"/>
    </source>
</evidence>
<name>B2W5P0_PYRTR</name>
<accession>B2W5P0</accession>
<proteinExistence type="predicted"/>
<dbReference type="AlphaFoldDB" id="B2W5P0"/>
<dbReference type="HOGENOM" id="CLU_2360807_0_0_1"/>
<protein>
    <submittedName>
        <fullName evidence="1">Uncharacterized protein</fullName>
    </submittedName>
</protein>
<sequence>MDIGTDQERDLNTGMTLDLGIGDITVKTATDHGNLLTSGLTLEGVNMIHKTKVKKQCHRTHPVIVIVVIPQKTVQSTVIVTNANLMGTPQTHKLAE</sequence>
<dbReference type="InParanoid" id="B2W5P0"/>
<dbReference type="EMBL" id="DS231619">
    <property type="protein sequence ID" value="EDU48968.1"/>
    <property type="molecule type" value="Genomic_DNA"/>
</dbReference>
<gene>
    <name evidence="1" type="ORF">PTRG_06048</name>
</gene>